<protein>
    <submittedName>
        <fullName evidence="2">Uncharacterized protein</fullName>
    </submittedName>
</protein>
<evidence type="ECO:0000313" key="2">
    <source>
        <dbReference type="EMBL" id="OTG17726.1"/>
    </source>
</evidence>
<reference evidence="1 3" key="1">
    <citation type="journal article" date="2017" name="Nature">
        <title>The sunflower genome provides insights into oil metabolism, flowering and Asterid evolution.</title>
        <authorList>
            <person name="Badouin H."/>
            <person name="Gouzy J."/>
            <person name="Grassa C.J."/>
            <person name="Murat F."/>
            <person name="Staton S.E."/>
            <person name="Cottret L."/>
            <person name="Lelandais-Briere C."/>
            <person name="Owens G.L."/>
            <person name="Carrere S."/>
            <person name="Mayjonade B."/>
            <person name="Legrand L."/>
            <person name="Gill N."/>
            <person name="Kane N.C."/>
            <person name="Bowers J.E."/>
            <person name="Hubner S."/>
            <person name="Bellec A."/>
            <person name="Berard A."/>
            <person name="Berges H."/>
            <person name="Blanchet N."/>
            <person name="Boniface M.C."/>
            <person name="Brunel D."/>
            <person name="Catrice O."/>
            <person name="Chaidir N."/>
            <person name="Claudel C."/>
            <person name="Donnadieu C."/>
            <person name="Faraut T."/>
            <person name="Fievet G."/>
            <person name="Helmstetter N."/>
            <person name="King M."/>
            <person name="Knapp S.J."/>
            <person name="Lai Z."/>
            <person name="Le Paslier M.C."/>
            <person name="Lippi Y."/>
            <person name="Lorenzon L."/>
            <person name="Mandel J.R."/>
            <person name="Marage G."/>
            <person name="Marchand G."/>
            <person name="Marquand E."/>
            <person name="Bret-Mestries E."/>
            <person name="Morien E."/>
            <person name="Nambeesan S."/>
            <person name="Nguyen T."/>
            <person name="Pegot-Espagnet P."/>
            <person name="Pouilly N."/>
            <person name="Raftis F."/>
            <person name="Sallet E."/>
            <person name="Schiex T."/>
            <person name="Thomas J."/>
            <person name="Vandecasteele C."/>
            <person name="Vares D."/>
            <person name="Vear F."/>
            <person name="Vautrin S."/>
            <person name="Crespi M."/>
            <person name="Mangin B."/>
            <person name="Burke J.M."/>
            <person name="Salse J."/>
            <person name="Munos S."/>
            <person name="Vincourt P."/>
            <person name="Rieseberg L.H."/>
            <person name="Langlade N.B."/>
        </authorList>
    </citation>
    <scope>NUCLEOTIDE SEQUENCE [LARGE SCALE GENOMIC DNA]</scope>
    <source>
        <strain evidence="3">cv. SF193</strain>
        <tissue evidence="1">Leaves</tissue>
    </source>
</reference>
<organism evidence="2 3">
    <name type="scientific">Helianthus annuus</name>
    <name type="common">Common sunflower</name>
    <dbReference type="NCBI Taxonomy" id="4232"/>
    <lineage>
        <taxon>Eukaryota</taxon>
        <taxon>Viridiplantae</taxon>
        <taxon>Streptophyta</taxon>
        <taxon>Embryophyta</taxon>
        <taxon>Tracheophyta</taxon>
        <taxon>Spermatophyta</taxon>
        <taxon>Magnoliopsida</taxon>
        <taxon>eudicotyledons</taxon>
        <taxon>Gunneridae</taxon>
        <taxon>Pentapetalae</taxon>
        <taxon>asterids</taxon>
        <taxon>campanulids</taxon>
        <taxon>Asterales</taxon>
        <taxon>Asteraceae</taxon>
        <taxon>Asteroideae</taxon>
        <taxon>Heliantheae alliance</taxon>
        <taxon>Heliantheae</taxon>
        <taxon>Helianthus</taxon>
    </lineage>
</organism>
<gene>
    <name evidence="2" type="ORF">HannXRQ_Chr08g0215341</name>
    <name evidence="1" type="ORF">HanXRQr2_Chr08g0326301</name>
</gene>
<reference evidence="2" key="2">
    <citation type="submission" date="2017-02" db="EMBL/GenBank/DDBJ databases">
        <title>Sunflower complete genome.</title>
        <authorList>
            <person name="Langlade N."/>
            <person name="Munos S."/>
        </authorList>
    </citation>
    <scope>NUCLEOTIDE SEQUENCE [LARGE SCALE GENOMIC DNA]</scope>
    <source>
        <tissue evidence="2">Leaves</tissue>
    </source>
</reference>
<evidence type="ECO:0000313" key="3">
    <source>
        <dbReference type="Proteomes" id="UP000215914"/>
    </source>
</evidence>
<dbReference type="InParanoid" id="A0A251U4A8"/>
<dbReference type="Proteomes" id="UP000215914">
    <property type="component" value="Chromosome 8"/>
</dbReference>
<evidence type="ECO:0000313" key="1">
    <source>
        <dbReference type="EMBL" id="KAF5794279.1"/>
    </source>
</evidence>
<reference evidence="1" key="3">
    <citation type="submission" date="2020-06" db="EMBL/GenBank/DDBJ databases">
        <title>Helianthus annuus Genome sequencing and assembly Release 2.</title>
        <authorList>
            <person name="Gouzy J."/>
            <person name="Langlade N."/>
            <person name="Munos S."/>
        </authorList>
    </citation>
    <scope>NUCLEOTIDE SEQUENCE</scope>
    <source>
        <tissue evidence="1">Leaves</tissue>
    </source>
</reference>
<name>A0A251U4A8_HELAN</name>
<dbReference type="EMBL" id="CM007897">
    <property type="protein sequence ID" value="OTG17726.1"/>
    <property type="molecule type" value="Genomic_DNA"/>
</dbReference>
<sequence>MLGAACPNITSFRTFQTHHMTTCTMAFSTFFFFLQGDPTPLSHDKPDGLGEMARNEKMFTRLFIITTQNTSGIVNNNVPASQCSFCRETVRYSPPRDNTNLLRHIVIPNKNICWD</sequence>
<proteinExistence type="predicted"/>
<keyword evidence="3" id="KW-1185">Reference proteome</keyword>
<dbReference type="Gramene" id="mRNA:HanXRQr2_Chr08g0326301">
    <property type="protein sequence ID" value="mRNA:HanXRQr2_Chr08g0326301"/>
    <property type="gene ID" value="HanXRQr2_Chr08g0326301"/>
</dbReference>
<dbReference type="AlphaFoldDB" id="A0A251U4A8"/>
<dbReference type="EMBL" id="MNCJ02000323">
    <property type="protein sequence ID" value="KAF5794279.1"/>
    <property type="molecule type" value="Genomic_DNA"/>
</dbReference>
<accession>A0A251U4A8</accession>